<comment type="caution">
    <text evidence="1">The sequence shown here is derived from an EMBL/GenBank/DDBJ whole genome shotgun (WGS) entry which is preliminary data.</text>
</comment>
<name>A0ACC3CJ76_PYRYE</name>
<evidence type="ECO:0000313" key="2">
    <source>
        <dbReference type="Proteomes" id="UP000798662"/>
    </source>
</evidence>
<dbReference type="EMBL" id="CM020620">
    <property type="protein sequence ID" value="KAK1869883.1"/>
    <property type="molecule type" value="Genomic_DNA"/>
</dbReference>
<reference evidence="1" key="1">
    <citation type="submission" date="2019-11" db="EMBL/GenBank/DDBJ databases">
        <title>Nori genome reveals adaptations in red seaweeds to the harsh intertidal environment.</title>
        <authorList>
            <person name="Wang D."/>
            <person name="Mao Y."/>
        </authorList>
    </citation>
    <scope>NUCLEOTIDE SEQUENCE</scope>
    <source>
        <tissue evidence="1">Gametophyte</tissue>
    </source>
</reference>
<accession>A0ACC3CJ76</accession>
<organism evidence="1 2">
    <name type="scientific">Pyropia yezoensis</name>
    <name type="common">Susabi-nori</name>
    <name type="synonym">Porphyra yezoensis</name>
    <dbReference type="NCBI Taxonomy" id="2788"/>
    <lineage>
        <taxon>Eukaryota</taxon>
        <taxon>Rhodophyta</taxon>
        <taxon>Bangiophyceae</taxon>
        <taxon>Bangiales</taxon>
        <taxon>Bangiaceae</taxon>
        <taxon>Pyropia</taxon>
    </lineage>
</organism>
<keyword evidence="2" id="KW-1185">Reference proteome</keyword>
<protein>
    <submittedName>
        <fullName evidence="1">Uncharacterized protein</fullName>
    </submittedName>
</protein>
<evidence type="ECO:0000313" key="1">
    <source>
        <dbReference type="EMBL" id="KAK1869883.1"/>
    </source>
</evidence>
<gene>
    <name evidence="1" type="ORF">I4F81_012348</name>
</gene>
<dbReference type="Proteomes" id="UP000798662">
    <property type="component" value="Chromosome 3"/>
</dbReference>
<sequence>MAVPVSRLNTKDGVVLHLRGGNDGPPVYPPCRDGPPASYAYLRSTGSTNAPRFLDLYYIPPKVGEAVNLAPGFYATPAPGDEFEVIVAANRSGVAARDRAYRALPYPYDRLEVALSVDGVATQYFSFWTRRTIPNDVLYRGWPEADDHGGCTVAFRRFRMDRTVGVAGDAAAVAADARPDLGCLSLTWRPCRRKGVISSPQAWRGPAAAPTLPEREAVKNRSLATGVGASVKVQRANNFSVDRGRPLPSEEVTIYYRERRVLVARKVLLETGEVAPAYREAVAAGSGGGGGTASGSAAEPSGVPVEGSPAGSSGTGKGKGPRLGGGGSSAFVVKPEGGSGGAAARAACPSTLTPVKAEASGADGGTAASAGGSGGGSRKRKAEVEIIVLD</sequence>
<proteinExistence type="predicted"/>